<name>A0A0H2RI39_9AGAM</name>
<feature type="region of interest" description="Disordered" evidence="1">
    <location>
        <begin position="241"/>
        <end position="268"/>
    </location>
</feature>
<sequence length="331" mass="36379">MATKNSEAYDRAIVALGKNKLISKSLLRLVAKTVLEEFCAQNNLEVGGKKLKDDCIDAIRNWHAKLISDRTAHIPSNFLPSVHFPQARSGHEQLVGSYRQNDNAPPTLASTSILPQTVGYSTSADDSELGRLCGMLAAIELDESTRLPESHPNVDGAVTNEGDLVPLLPGFFPPGDARMGFYFPHANSSPLTSFAASYQAQASQTSHYTMPTMASQAFSNANSRTHLPGSEVQPIGLNEAEEYSGHPTAPDNSKDKTKDKSNTGPREIEARLYEKPKDWRYLKVSNCILEPNGDLIVTHLDDIFGLPDHLTCRVKAINFCYFKAGNRYSHF</sequence>
<evidence type="ECO:0000256" key="1">
    <source>
        <dbReference type="SAM" id="MobiDB-lite"/>
    </source>
</evidence>
<gene>
    <name evidence="2" type="ORF">SCHPADRAFT_752609</name>
</gene>
<evidence type="ECO:0000313" key="2">
    <source>
        <dbReference type="EMBL" id="KLO04496.1"/>
    </source>
</evidence>
<evidence type="ECO:0000313" key="3">
    <source>
        <dbReference type="Proteomes" id="UP000053477"/>
    </source>
</evidence>
<proteinExistence type="predicted"/>
<dbReference type="AlphaFoldDB" id="A0A0H2RI39"/>
<reference evidence="2 3" key="1">
    <citation type="submission" date="2015-04" db="EMBL/GenBank/DDBJ databases">
        <title>Complete genome sequence of Schizopora paradoxa KUC8140, a cosmopolitan wood degrader in East Asia.</title>
        <authorList>
            <consortium name="DOE Joint Genome Institute"/>
            <person name="Min B."/>
            <person name="Park H."/>
            <person name="Jang Y."/>
            <person name="Kim J.-J."/>
            <person name="Kim K.H."/>
            <person name="Pangilinan J."/>
            <person name="Lipzen A."/>
            <person name="Riley R."/>
            <person name="Grigoriev I.V."/>
            <person name="Spatafora J.W."/>
            <person name="Choi I.-G."/>
        </authorList>
    </citation>
    <scope>NUCLEOTIDE SEQUENCE [LARGE SCALE GENOMIC DNA]</scope>
    <source>
        <strain evidence="2 3">KUC8140</strain>
    </source>
</reference>
<dbReference type="InParanoid" id="A0A0H2RI39"/>
<accession>A0A0H2RI39</accession>
<dbReference type="Proteomes" id="UP000053477">
    <property type="component" value="Unassembled WGS sequence"/>
</dbReference>
<organism evidence="2 3">
    <name type="scientific">Schizopora paradoxa</name>
    <dbReference type="NCBI Taxonomy" id="27342"/>
    <lineage>
        <taxon>Eukaryota</taxon>
        <taxon>Fungi</taxon>
        <taxon>Dikarya</taxon>
        <taxon>Basidiomycota</taxon>
        <taxon>Agaricomycotina</taxon>
        <taxon>Agaricomycetes</taxon>
        <taxon>Hymenochaetales</taxon>
        <taxon>Schizoporaceae</taxon>
        <taxon>Schizopora</taxon>
    </lineage>
</organism>
<protein>
    <submittedName>
        <fullName evidence="2">Uncharacterized protein</fullName>
    </submittedName>
</protein>
<keyword evidence="3" id="KW-1185">Reference proteome</keyword>
<feature type="compositionally biased region" description="Basic and acidic residues" evidence="1">
    <location>
        <begin position="252"/>
        <end position="268"/>
    </location>
</feature>
<dbReference type="EMBL" id="KQ086521">
    <property type="protein sequence ID" value="KLO04496.1"/>
    <property type="molecule type" value="Genomic_DNA"/>
</dbReference>